<protein>
    <submittedName>
        <fullName evidence="2">Uncharacterized protein</fullName>
    </submittedName>
</protein>
<feature type="transmembrane region" description="Helical" evidence="1">
    <location>
        <begin position="21"/>
        <end position="44"/>
    </location>
</feature>
<organism evidence="2 3">
    <name type="scientific">Streptomyces phyllanthi</name>
    <dbReference type="NCBI Taxonomy" id="1803180"/>
    <lineage>
        <taxon>Bacteria</taxon>
        <taxon>Bacillati</taxon>
        <taxon>Actinomycetota</taxon>
        <taxon>Actinomycetes</taxon>
        <taxon>Kitasatosporales</taxon>
        <taxon>Streptomycetaceae</taxon>
        <taxon>Streptomyces</taxon>
    </lineage>
</organism>
<keyword evidence="1" id="KW-0812">Transmembrane</keyword>
<evidence type="ECO:0000313" key="3">
    <source>
        <dbReference type="Proteomes" id="UP000326979"/>
    </source>
</evidence>
<keyword evidence="3" id="KW-1185">Reference proteome</keyword>
<comment type="caution">
    <text evidence="2">The sequence shown here is derived from an EMBL/GenBank/DDBJ whole genome shotgun (WGS) entry which is preliminary data.</text>
</comment>
<keyword evidence="1" id="KW-1133">Transmembrane helix</keyword>
<evidence type="ECO:0000313" key="2">
    <source>
        <dbReference type="EMBL" id="MPY42664.1"/>
    </source>
</evidence>
<dbReference type="EMBL" id="VJZE01000168">
    <property type="protein sequence ID" value="MPY42664.1"/>
    <property type="molecule type" value="Genomic_DNA"/>
</dbReference>
<dbReference type="RefSeq" id="WP_152787186.1">
    <property type="nucleotide sequence ID" value="NZ_BAABEQ010000157.1"/>
</dbReference>
<dbReference type="AlphaFoldDB" id="A0A5N8W8N0"/>
<name>A0A5N8W8N0_9ACTN</name>
<proteinExistence type="predicted"/>
<feature type="transmembrane region" description="Helical" evidence="1">
    <location>
        <begin position="92"/>
        <end position="111"/>
    </location>
</feature>
<dbReference type="Proteomes" id="UP000326979">
    <property type="component" value="Unassembled WGS sequence"/>
</dbReference>
<gene>
    <name evidence="2" type="ORF">FNH04_23005</name>
</gene>
<accession>A0A5N8W8N0</accession>
<reference evidence="2 3" key="1">
    <citation type="submission" date="2019-07" db="EMBL/GenBank/DDBJ databases">
        <title>New species of Amycolatopsis and Streptomyces.</title>
        <authorList>
            <person name="Duangmal K."/>
            <person name="Teo W.F.A."/>
            <person name="Lipun K."/>
        </authorList>
    </citation>
    <scope>NUCLEOTIDE SEQUENCE [LARGE SCALE GENOMIC DNA]</scope>
    <source>
        <strain evidence="2 3">TISTR 2346</strain>
    </source>
</reference>
<sequence>MEITARRKRQGKQQRTTALCLLLAVPLWVLAALALFNGLFTALFLREWMFGSDDVPLGVHSREFLFLGASLALITALRWWPGVRALRREVRAVVFGVLVCAVSLVFMLWVIGL</sequence>
<evidence type="ECO:0000256" key="1">
    <source>
        <dbReference type="SAM" id="Phobius"/>
    </source>
</evidence>
<keyword evidence="1" id="KW-0472">Membrane</keyword>
<feature type="transmembrane region" description="Helical" evidence="1">
    <location>
        <begin position="64"/>
        <end position="80"/>
    </location>
</feature>